<name>A0A2P6TS92_CHLSO</name>
<dbReference type="STRING" id="3076.A0A2P6TS92"/>
<dbReference type="Proteomes" id="UP000239899">
    <property type="component" value="Unassembled WGS sequence"/>
</dbReference>
<sequence>MPPTEGGPAATGSELAAFFARKLAARRKLAAGEISDLSAADQACGGATALAPAATLPPPLPAAALQPAADEQALVRQHERTAVEDLMAALGLPKGAGVAEVEAAAEAARQLPARLEAALQALQTAREDLLSAEGAKMCANAALQALLGTIQSIFEPAFGGLAAQEDHVLAAARGLMDYWRDMCTVAGVLNTQDTTSESMLAAAKKMQGVLCKAEECMERVSAAVGLPKDAGLVQLEKRVKDEMKRLQQLEEQVRQTARELIAAHAAAKEAEVKASKARRELEDVPTQNNRLQGAVDALHTQQFGLLQHAQAKPASLAQDLVQRLAPHVGASPTGSPAHLEASLVGQLVELAGVLRMHGDANLKEIVVATRQAAKELDAAKRTVKDAEGKLETAKAQHKANEERAANDTQAAKDAATKASSDLRAIKIELQAAVKGAEDAEERVRSNMDCLAAAAGLPPGASPEQLRLHVAKLLASHTKLAAVKEEKAALELEVQKLQDEAGKLRRKIDSQAEELRISKAEAAEVSRDLQAKSTANAKLEAVAKEALDRQQKADENASATISSLAGCAGLRANARLGDLQFHVTGLRLSHEALPAALNEKAALELQVRELQAHLATAERQKQELEARGREAAKELADLQGVAKDTTATVDRLAAATGLPAGLSLEQLEAALDQQREDREQATAAAQQAQQQAAAAAAAQQAQQQAAAAAAAQQAQQAQQAHQQPAAPGPSTALTEEQQVMEARRQFCIELRQHTMPLSKFETFVQRRLPEALARGWHDVTAEALAATGNTASGAANKALARAVGGDDFPKWLKKNPSNNTVFLKVARAIRQQNLNLGPPSTAA</sequence>
<keyword evidence="1" id="KW-0175">Coiled coil</keyword>
<evidence type="ECO:0000313" key="3">
    <source>
        <dbReference type="EMBL" id="PRW56932.1"/>
    </source>
</evidence>
<evidence type="ECO:0000256" key="2">
    <source>
        <dbReference type="SAM" id="MobiDB-lite"/>
    </source>
</evidence>
<accession>A0A2P6TS92</accession>
<keyword evidence="4" id="KW-1185">Reference proteome</keyword>
<organism evidence="3 4">
    <name type="scientific">Chlorella sorokiniana</name>
    <name type="common">Freshwater green alga</name>
    <dbReference type="NCBI Taxonomy" id="3076"/>
    <lineage>
        <taxon>Eukaryota</taxon>
        <taxon>Viridiplantae</taxon>
        <taxon>Chlorophyta</taxon>
        <taxon>core chlorophytes</taxon>
        <taxon>Trebouxiophyceae</taxon>
        <taxon>Chlorellales</taxon>
        <taxon>Chlorellaceae</taxon>
        <taxon>Chlorella clade</taxon>
        <taxon>Chlorella</taxon>
    </lineage>
</organism>
<feature type="coiled-coil region" evidence="1">
    <location>
        <begin position="232"/>
        <end position="266"/>
    </location>
</feature>
<comment type="caution">
    <text evidence="3">The sequence shown here is derived from an EMBL/GenBank/DDBJ whole genome shotgun (WGS) entry which is preliminary data.</text>
</comment>
<feature type="coiled-coil region" evidence="1">
    <location>
        <begin position="592"/>
        <end position="697"/>
    </location>
</feature>
<evidence type="ECO:0000313" key="4">
    <source>
        <dbReference type="Proteomes" id="UP000239899"/>
    </source>
</evidence>
<dbReference type="AlphaFoldDB" id="A0A2P6TS92"/>
<gene>
    <name evidence="3" type="ORF">C2E21_4166</name>
</gene>
<feature type="coiled-coil region" evidence="1">
    <location>
        <begin position="479"/>
        <end position="555"/>
    </location>
</feature>
<feature type="compositionally biased region" description="Basic and acidic residues" evidence="2">
    <location>
        <begin position="390"/>
        <end position="405"/>
    </location>
</feature>
<feature type="region of interest" description="Disordered" evidence="2">
    <location>
        <begin position="390"/>
        <end position="415"/>
    </location>
</feature>
<proteinExistence type="predicted"/>
<dbReference type="EMBL" id="LHPG02000007">
    <property type="protein sequence ID" value="PRW56932.1"/>
    <property type="molecule type" value="Genomic_DNA"/>
</dbReference>
<reference evidence="3 4" key="1">
    <citation type="journal article" date="2018" name="Plant J.">
        <title>Genome sequences of Chlorella sorokiniana UTEX 1602 and Micractinium conductrix SAG 241.80: implications to maltose excretion by a green alga.</title>
        <authorList>
            <person name="Arriola M.B."/>
            <person name="Velmurugan N."/>
            <person name="Zhang Y."/>
            <person name="Plunkett M.H."/>
            <person name="Hondzo H."/>
            <person name="Barney B.M."/>
        </authorList>
    </citation>
    <scope>NUCLEOTIDE SEQUENCE [LARGE SCALE GENOMIC DNA]</scope>
    <source>
        <strain evidence="4">UTEX 1602</strain>
    </source>
</reference>
<evidence type="ECO:0000256" key="1">
    <source>
        <dbReference type="SAM" id="Coils"/>
    </source>
</evidence>
<feature type="compositionally biased region" description="Low complexity" evidence="2">
    <location>
        <begin position="406"/>
        <end position="415"/>
    </location>
</feature>
<protein>
    <submittedName>
        <fullName evidence="3">Uncharacterized protein</fullName>
    </submittedName>
</protein>